<keyword evidence="14" id="KW-1185">Reference proteome</keyword>
<evidence type="ECO:0000256" key="2">
    <source>
        <dbReference type="ARBA" id="ARBA00006434"/>
    </source>
</evidence>
<dbReference type="PROSITE" id="PS50283">
    <property type="entry name" value="NA_SOLUT_SYMP_3"/>
    <property type="match status" value="1"/>
</dbReference>
<sequence>MEESKVIFSVLDYIIFFSLILISFLIGIFSSFKGNKSPEEFLMGNRSLKPLPVAMSLLSSFISVVNLVGSTTEVYLHGTQLFMATIGCLIGILNSLFIVIPVIYPLKLTSIHEHCILLLFSYSHESR</sequence>
<evidence type="ECO:0000313" key="14">
    <source>
        <dbReference type="Proteomes" id="UP000326759"/>
    </source>
</evidence>
<keyword evidence="5 12" id="KW-0812">Transmembrane</keyword>
<evidence type="ECO:0000256" key="3">
    <source>
        <dbReference type="ARBA" id="ARBA00022448"/>
    </source>
</evidence>
<evidence type="ECO:0000256" key="5">
    <source>
        <dbReference type="ARBA" id="ARBA00022692"/>
    </source>
</evidence>
<dbReference type="PANTHER" id="PTHR42985:SF40">
    <property type="entry name" value="LD47995P-RELATED"/>
    <property type="match status" value="1"/>
</dbReference>
<keyword evidence="9 12" id="KW-0472">Membrane</keyword>
<protein>
    <submittedName>
        <fullName evidence="13">Sodium-coupled monocarboxylate transporter 1</fullName>
    </submittedName>
</protein>
<feature type="transmembrane region" description="Helical" evidence="12">
    <location>
        <begin position="81"/>
        <end position="104"/>
    </location>
</feature>
<evidence type="ECO:0000313" key="13">
    <source>
        <dbReference type="EMBL" id="KAB7501068.1"/>
    </source>
</evidence>
<evidence type="ECO:0000256" key="8">
    <source>
        <dbReference type="ARBA" id="ARBA00023065"/>
    </source>
</evidence>
<evidence type="ECO:0000256" key="6">
    <source>
        <dbReference type="ARBA" id="ARBA00022989"/>
    </source>
</evidence>
<dbReference type="InterPro" id="IPR051163">
    <property type="entry name" value="Sodium:Solute_Symporter_SSF"/>
</dbReference>
<evidence type="ECO:0000256" key="10">
    <source>
        <dbReference type="ARBA" id="ARBA00023201"/>
    </source>
</evidence>
<comment type="subcellular location">
    <subcellularLocation>
        <location evidence="1">Cell membrane</location>
        <topology evidence="1">Multi-pass membrane protein</topology>
    </subcellularLocation>
</comment>
<dbReference type="InterPro" id="IPR001734">
    <property type="entry name" value="Na/solute_symporter"/>
</dbReference>
<dbReference type="GO" id="GO:0006814">
    <property type="term" value="P:sodium ion transport"/>
    <property type="evidence" value="ECO:0007669"/>
    <property type="project" value="UniProtKB-KW"/>
</dbReference>
<evidence type="ECO:0000256" key="12">
    <source>
        <dbReference type="SAM" id="Phobius"/>
    </source>
</evidence>
<evidence type="ECO:0000256" key="9">
    <source>
        <dbReference type="ARBA" id="ARBA00023136"/>
    </source>
</evidence>
<dbReference type="EMBL" id="SEYY01011827">
    <property type="protein sequence ID" value="KAB7501068.1"/>
    <property type="molecule type" value="Genomic_DNA"/>
</dbReference>
<organism evidence="13 14">
    <name type="scientific">Armadillidium nasatum</name>
    <dbReference type="NCBI Taxonomy" id="96803"/>
    <lineage>
        <taxon>Eukaryota</taxon>
        <taxon>Metazoa</taxon>
        <taxon>Ecdysozoa</taxon>
        <taxon>Arthropoda</taxon>
        <taxon>Crustacea</taxon>
        <taxon>Multicrustacea</taxon>
        <taxon>Malacostraca</taxon>
        <taxon>Eumalacostraca</taxon>
        <taxon>Peracarida</taxon>
        <taxon>Isopoda</taxon>
        <taxon>Oniscidea</taxon>
        <taxon>Crinocheta</taxon>
        <taxon>Armadillidiidae</taxon>
        <taxon>Armadillidium</taxon>
    </lineage>
</organism>
<name>A0A5N5T529_9CRUS</name>
<dbReference type="GO" id="GO:0005886">
    <property type="term" value="C:plasma membrane"/>
    <property type="evidence" value="ECO:0007669"/>
    <property type="project" value="UniProtKB-SubCell"/>
</dbReference>
<reference evidence="13 14" key="1">
    <citation type="journal article" date="2019" name="PLoS Biol.">
        <title>Sex chromosomes control vertical transmission of feminizing Wolbachia symbionts in an isopod.</title>
        <authorList>
            <person name="Becking T."/>
            <person name="Chebbi M.A."/>
            <person name="Giraud I."/>
            <person name="Moumen B."/>
            <person name="Laverre T."/>
            <person name="Caubet Y."/>
            <person name="Peccoud J."/>
            <person name="Gilbert C."/>
            <person name="Cordaux R."/>
        </authorList>
    </citation>
    <scope>NUCLEOTIDE SEQUENCE [LARGE SCALE GENOMIC DNA]</scope>
    <source>
        <strain evidence="13">ANa2</strain>
        <tissue evidence="13">Whole body excluding digestive tract and cuticle</tissue>
    </source>
</reference>
<evidence type="ECO:0000256" key="1">
    <source>
        <dbReference type="ARBA" id="ARBA00004651"/>
    </source>
</evidence>
<dbReference type="InterPro" id="IPR038377">
    <property type="entry name" value="Na/Glc_symporter_sf"/>
</dbReference>
<feature type="non-terminal residue" evidence="13">
    <location>
        <position position="127"/>
    </location>
</feature>
<accession>A0A5N5T529</accession>
<feature type="transmembrane region" description="Helical" evidence="12">
    <location>
        <begin position="6"/>
        <end position="29"/>
    </location>
</feature>
<dbReference type="PANTHER" id="PTHR42985">
    <property type="entry name" value="SODIUM-COUPLED MONOCARBOXYLATE TRANSPORTER"/>
    <property type="match status" value="1"/>
</dbReference>
<gene>
    <name evidence="13" type="ORF">Anas_14499</name>
</gene>
<proteinExistence type="inferred from homology"/>
<evidence type="ECO:0000256" key="4">
    <source>
        <dbReference type="ARBA" id="ARBA00022475"/>
    </source>
</evidence>
<keyword evidence="8" id="KW-0406">Ion transport</keyword>
<dbReference type="GO" id="GO:0015293">
    <property type="term" value="F:symporter activity"/>
    <property type="evidence" value="ECO:0007669"/>
    <property type="project" value="TreeGrafter"/>
</dbReference>
<keyword evidence="3" id="KW-0813">Transport</keyword>
<dbReference type="Pfam" id="PF00474">
    <property type="entry name" value="SSF"/>
    <property type="match status" value="1"/>
</dbReference>
<comment type="similarity">
    <text evidence="2 11">Belongs to the sodium:solute symporter (SSF) (TC 2.A.21) family.</text>
</comment>
<keyword evidence="10" id="KW-0739">Sodium transport</keyword>
<evidence type="ECO:0000256" key="7">
    <source>
        <dbReference type="ARBA" id="ARBA00023053"/>
    </source>
</evidence>
<feature type="transmembrane region" description="Helical" evidence="12">
    <location>
        <begin position="50"/>
        <end position="69"/>
    </location>
</feature>
<comment type="caution">
    <text evidence="13">The sequence shown here is derived from an EMBL/GenBank/DDBJ whole genome shotgun (WGS) entry which is preliminary data.</text>
</comment>
<keyword evidence="4" id="KW-1003">Cell membrane</keyword>
<keyword evidence="7" id="KW-0915">Sodium</keyword>
<dbReference type="OrthoDB" id="6132759at2759"/>
<evidence type="ECO:0000256" key="11">
    <source>
        <dbReference type="RuleBase" id="RU362091"/>
    </source>
</evidence>
<dbReference type="Gene3D" id="1.20.1730.10">
    <property type="entry name" value="Sodium/glucose cotransporter"/>
    <property type="match status" value="1"/>
</dbReference>
<keyword evidence="6 12" id="KW-1133">Transmembrane helix</keyword>
<dbReference type="AlphaFoldDB" id="A0A5N5T529"/>
<dbReference type="Proteomes" id="UP000326759">
    <property type="component" value="Unassembled WGS sequence"/>
</dbReference>